<evidence type="ECO:0000256" key="3">
    <source>
        <dbReference type="ARBA" id="ARBA00022989"/>
    </source>
</evidence>
<dbReference type="Proteomes" id="UP000024816">
    <property type="component" value="Unassembled WGS sequence"/>
</dbReference>
<dbReference type="EMBL" id="ARYJ01000022">
    <property type="protein sequence ID" value="KCZ82833.1"/>
    <property type="molecule type" value="Genomic_DNA"/>
</dbReference>
<feature type="domain" description="RDD" evidence="7">
    <location>
        <begin position="32"/>
        <end position="158"/>
    </location>
</feature>
<dbReference type="OrthoDB" id="198456at2"/>
<reference evidence="8 9" key="1">
    <citation type="journal article" date="2014" name="Antonie Van Leeuwenhoek">
        <title>Hyphomonas beringensis sp. nov. and Hyphomonas chukchiensis sp. nov., isolated from surface seawater of the Bering Sea and Chukchi Sea.</title>
        <authorList>
            <person name="Li C."/>
            <person name="Lai Q."/>
            <person name="Li G."/>
            <person name="Dong C."/>
            <person name="Wang J."/>
            <person name="Liao Y."/>
            <person name="Shao Z."/>
        </authorList>
    </citation>
    <scope>NUCLEOTIDE SEQUENCE [LARGE SCALE GENOMIC DNA]</scope>
    <source>
        <strain evidence="8 9">VP2</strain>
    </source>
</reference>
<dbReference type="STRING" id="1280952.HJA_17430"/>
<feature type="region of interest" description="Disordered" evidence="5">
    <location>
        <begin position="1"/>
        <end position="25"/>
    </location>
</feature>
<organism evidence="8 9">
    <name type="scientific">Hyphomonas jannaschiana VP2</name>
    <dbReference type="NCBI Taxonomy" id="1280952"/>
    <lineage>
        <taxon>Bacteria</taxon>
        <taxon>Pseudomonadati</taxon>
        <taxon>Pseudomonadota</taxon>
        <taxon>Alphaproteobacteria</taxon>
        <taxon>Hyphomonadales</taxon>
        <taxon>Hyphomonadaceae</taxon>
        <taxon>Hyphomonas</taxon>
    </lineage>
</organism>
<evidence type="ECO:0000256" key="1">
    <source>
        <dbReference type="ARBA" id="ARBA00004141"/>
    </source>
</evidence>
<evidence type="ECO:0000259" key="7">
    <source>
        <dbReference type="Pfam" id="PF06271"/>
    </source>
</evidence>
<evidence type="ECO:0000313" key="8">
    <source>
        <dbReference type="EMBL" id="KCZ82833.1"/>
    </source>
</evidence>
<proteinExistence type="predicted"/>
<keyword evidence="2 6" id="KW-0812">Transmembrane</keyword>
<evidence type="ECO:0000256" key="4">
    <source>
        <dbReference type="ARBA" id="ARBA00023136"/>
    </source>
</evidence>
<evidence type="ECO:0000313" key="9">
    <source>
        <dbReference type="Proteomes" id="UP000024816"/>
    </source>
</evidence>
<comment type="caution">
    <text evidence="8">The sequence shown here is derived from an EMBL/GenBank/DDBJ whole genome shotgun (WGS) entry which is preliminary data.</text>
</comment>
<keyword evidence="4 6" id="KW-0472">Membrane</keyword>
<dbReference type="eggNOG" id="COG1714">
    <property type="taxonomic scope" value="Bacteria"/>
</dbReference>
<keyword evidence="3 6" id="KW-1133">Transmembrane helix</keyword>
<feature type="transmembrane region" description="Helical" evidence="6">
    <location>
        <begin position="81"/>
        <end position="107"/>
    </location>
</feature>
<protein>
    <recommendedName>
        <fullName evidence="7">RDD domain-containing protein</fullName>
    </recommendedName>
</protein>
<accession>A0A059F5T9</accession>
<evidence type="ECO:0000256" key="6">
    <source>
        <dbReference type="SAM" id="Phobius"/>
    </source>
</evidence>
<name>A0A059F5T9_9PROT</name>
<feature type="transmembrane region" description="Helical" evidence="6">
    <location>
        <begin position="44"/>
        <end position="69"/>
    </location>
</feature>
<gene>
    <name evidence="8" type="ORF">HJA_17430</name>
</gene>
<dbReference type="Pfam" id="PF06271">
    <property type="entry name" value="RDD"/>
    <property type="match status" value="1"/>
</dbReference>
<feature type="transmembrane region" description="Helical" evidence="6">
    <location>
        <begin position="179"/>
        <end position="201"/>
    </location>
</feature>
<feature type="transmembrane region" description="Helical" evidence="6">
    <location>
        <begin position="139"/>
        <end position="159"/>
    </location>
</feature>
<dbReference type="GO" id="GO:0016020">
    <property type="term" value="C:membrane"/>
    <property type="evidence" value="ECO:0007669"/>
    <property type="project" value="UniProtKB-SubCell"/>
</dbReference>
<evidence type="ECO:0000256" key="5">
    <source>
        <dbReference type="SAM" id="MobiDB-lite"/>
    </source>
</evidence>
<dbReference type="RefSeq" id="WP_051597846.1">
    <property type="nucleotide sequence ID" value="NZ_ARYJ01000022.1"/>
</dbReference>
<evidence type="ECO:0000256" key="2">
    <source>
        <dbReference type="ARBA" id="ARBA00022692"/>
    </source>
</evidence>
<comment type="subcellular location">
    <subcellularLocation>
        <location evidence="1">Membrane</location>
        <topology evidence="1">Multi-pass membrane protein</topology>
    </subcellularLocation>
</comment>
<dbReference type="AlphaFoldDB" id="A0A059F5T9"/>
<dbReference type="PATRIC" id="fig|1280952.3.peg.3485"/>
<dbReference type="InterPro" id="IPR010432">
    <property type="entry name" value="RDD"/>
</dbReference>
<sequence length="208" mass="22953">MDKTPEIDVFGDLPESSSAERDKAAKDDPREWARFLAKTIDFSLAQILTFVTVFLLSFGYGIVFVGLMGWPFDESLLTGPIFMGVYLLLHAVLFVFAEAFCISVFGGTPGKTLMGIRVASVTGRRLGFGSSLKRSFSSVMAGLGFGIPILNLITMIYQYNKLTSDGAVFWDKVDSLQYLTHPVAAWRWVIAIGAFVLIRIIELSGQFL</sequence>
<keyword evidence="9" id="KW-1185">Reference proteome</keyword>